<dbReference type="InterPro" id="IPR005368">
    <property type="entry name" value="UPF0175"/>
</dbReference>
<dbReference type="GeneID" id="10393302"/>
<name>F2KNL9_ARCVS</name>
<dbReference type="InterPro" id="IPR010985">
    <property type="entry name" value="Ribbon_hlx_hlx"/>
</dbReference>
<dbReference type="InterPro" id="IPR052264">
    <property type="entry name" value="UPF0175_domain"/>
</dbReference>
<dbReference type="eggNOG" id="arCOG04629">
    <property type="taxonomic scope" value="Archaea"/>
</dbReference>
<keyword evidence="3" id="KW-1185">Reference proteome</keyword>
<gene>
    <name evidence="2" type="ordered locus">Arcve_0210</name>
</gene>
<dbReference type="GO" id="GO:0006355">
    <property type="term" value="P:regulation of DNA-templated transcription"/>
    <property type="evidence" value="ECO:0007669"/>
    <property type="project" value="InterPro"/>
</dbReference>
<dbReference type="Proteomes" id="UP000008136">
    <property type="component" value="Chromosome"/>
</dbReference>
<dbReference type="Gene3D" id="1.10.1220.10">
    <property type="entry name" value="Met repressor-like"/>
    <property type="match status" value="1"/>
</dbReference>
<dbReference type="InterPro" id="IPR013321">
    <property type="entry name" value="Arc_rbn_hlx_hlx"/>
</dbReference>
<organism evidence="2 3">
    <name type="scientific">Archaeoglobus veneficus (strain DSM 11195 / SNP6)</name>
    <dbReference type="NCBI Taxonomy" id="693661"/>
    <lineage>
        <taxon>Archaea</taxon>
        <taxon>Methanobacteriati</taxon>
        <taxon>Methanobacteriota</taxon>
        <taxon>Archaeoglobi</taxon>
        <taxon>Archaeoglobales</taxon>
        <taxon>Archaeoglobaceae</taxon>
        <taxon>Archaeoglobus</taxon>
    </lineage>
</organism>
<dbReference type="PANTHER" id="PTHR37525">
    <property type="entry name" value="UPF0175 PROTEIN SSL1255"/>
    <property type="match status" value="1"/>
</dbReference>
<reference evidence="2 3" key="1">
    <citation type="submission" date="2011-03" db="EMBL/GenBank/DDBJ databases">
        <title>The complete genome of Archaeoglobus veneficus SNP6.</title>
        <authorList>
            <consortium name="US DOE Joint Genome Institute (JGI-PGF)"/>
            <person name="Lucas S."/>
            <person name="Copeland A."/>
            <person name="Lapidus A."/>
            <person name="Bruce D."/>
            <person name="Goodwin L."/>
            <person name="Pitluck S."/>
            <person name="Kyrpides N."/>
            <person name="Mavromatis K."/>
            <person name="Pagani I."/>
            <person name="Ivanova N."/>
            <person name="Mikhailova N."/>
            <person name="Lu M."/>
            <person name="Detter J.C."/>
            <person name="Tapia R."/>
            <person name="Han C."/>
            <person name="Land M."/>
            <person name="Hauser L."/>
            <person name="Markowitz V."/>
            <person name="Cheng J.-F."/>
            <person name="Hugenholtz P."/>
            <person name="Woyke T."/>
            <person name="Wu D."/>
            <person name="Spring S."/>
            <person name="Brambilla E."/>
            <person name="Klenk H.-P."/>
            <person name="Eisen J.A."/>
        </authorList>
    </citation>
    <scope>NUCLEOTIDE SEQUENCE [LARGE SCALE GENOMIC DNA]</scope>
    <source>
        <strain>SNP6</strain>
    </source>
</reference>
<dbReference type="KEGG" id="ave:Arcve_0210"/>
<dbReference type="EMBL" id="CP002588">
    <property type="protein sequence ID" value="AEA46247.1"/>
    <property type="molecule type" value="Genomic_DNA"/>
</dbReference>
<proteinExistence type="inferred from homology"/>
<dbReference type="PANTHER" id="PTHR37525:SF1">
    <property type="entry name" value="UPF0175 PROTEIN SSL1255"/>
    <property type="match status" value="1"/>
</dbReference>
<evidence type="ECO:0000313" key="3">
    <source>
        <dbReference type="Proteomes" id="UP000008136"/>
    </source>
</evidence>
<accession>F2KNL9</accession>
<protein>
    <submittedName>
        <fullName evidence="2">Uncharacterized protein</fullName>
    </submittedName>
</protein>
<evidence type="ECO:0000256" key="1">
    <source>
        <dbReference type="ARBA" id="ARBA00005651"/>
    </source>
</evidence>
<dbReference type="STRING" id="693661.Arcve_0210"/>
<evidence type="ECO:0000313" key="2">
    <source>
        <dbReference type="EMBL" id="AEA46247.1"/>
    </source>
</evidence>
<dbReference type="HOGENOM" id="CLU_175991_1_0_2"/>
<sequence>MRMVTTSVRLPKELLDELEKISREEGIDKGAIIRKLLTESLREYRVKKAMEMYREGKVSLWKAAEIAGITYREALEQLRLRNIPFRYDIEDLEADVRWAMK</sequence>
<dbReference type="SUPFAM" id="SSF47598">
    <property type="entry name" value="Ribbon-helix-helix"/>
    <property type="match status" value="1"/>
</dbReference>
<dbReference type="AlphaFoldDB" id="F2KNL9"/>
<comment type="similarity">
    <text evidence="1">Belongs to the UPF0175 family.</text>
</comment>
<dbReference type="Pfam" id="PF03683">
    <property type="entry name" value="UPF0175"/>
    <property type="match status" value="1"/>
</dbReference>
<dbReference type="RefSeq" id="WP_013682923.1">
    <property type="nucleotide sequence ID" value="NC_015320.1"/>
</dbReference>